<evidence type="ECO:0000313" key="1">
    <source>
        <dbReference type="EMBL" id="EFH30952.1"/>
    </source>
</evidence>
<name>D6X5P4_STRE2</name>
<dbReference type="AlphaFoldDB" id="D6X5P4"/>
<accession>D6X5P4</accession>
<dbReference type="EMBL" id="CM000950">
    <property type="protein sequence ID" value="EFH30952.1"/>
    <property type="molecule type" value="Genomic_DNA"/>
</dbReference>
<organism evidence="1 2">
    <name type="scientific">Streptomyces pristinaespiralis (strain ATCC 25486 / DSM 40338 / CBS 914.69 / JCM 4507 / KCC S-0507 / NBRC 13074 / NRRL 2958 / 5647)</name>
    <dbReference type="NCBI Taxonomy" id="457429"/>
    <lineage>
        <taxon>Bacteria</taxon>
        <taxon>Bacillati</taxon>
        <taxon>Actinomycetota</taxon>
        <taxon>Actinomycetes</taxon>
        <taxon>Kitasatosporales</taxon>
        <taxon>Streptomycetaceae</taxon>
        <taxon>Streptomyces</taxon>
    </lineage>
</organism>
<reference evidence="2" key="1">
    <citation type="submission" date="2008-02" db="EMBL/GenBank/DDBJ databases">
        <authorList>
            <consortium name="The Broad Institute Genome Sequencing Platform"/>
            <person name="Fischbach M."/>
            <person name="Ward D."/>
            <person name="Young S."/>
            <person name="Jaffe D."/>
            <person name="Gnerre S."/>
            <person name="Berlin A."/>
            <person name="Heiman D."/>
            <person name="Hepburn T."/>
            <person name="Sykes S."/>
            <person name="Alvarado L."/>
            <person name="Kodira C.D."/>
            <person name="Straight P."/>
            <person name="Clardy J."/>
            <person name="Hung D."/>
            <person name="Kolter R."/>
            <person name="Mekalanos J."/>
            <person name="Walker S."/>
            <person name="Walsh C.T."/>
            <person name="Lander E."/>
            <person name="Galagan J."/>
            <person name="Nusbaum C."/>
            <person name="Birren B."/>
        </authorList>
    </citation>
    <scope>NUCLEOTIDE SEQUENCE [LARGE SCALE GENOMIC DNA]</scope>
    <source>
        <strain evidence="2">ATCC 25486 / DSM 40338 / CBS 914.69 / JCM 4507 / NBRC 13074 / NRRL 2958 / 5647</strain>
    </source>
</reference>
<evidence type="ECO:0000313" key="2">
    <source>
        <dbReference type="Proteomes" id="UP000002805"/>
    </source>
</evidence>
<reference evidence="2" key="2">
    <citation type="submission" date="2009-10" db="EMBL/GenBank/DDBJ databases">
        <title>The genome sequence of Streptomyces pristinaespiralis strain ATCC 25486.</title>
        <authorList>
            <consortium name="The Broad Institute Genome Sequencing Platform"/>
            <consortium name="Broad Institute Microbial Sequencing Center"/>
            <person name="Fischbach M."/>
            <person name="Godfrey P."/>
            <person name="Ward D."/>
            <person name="Young S."/>
            <person name="Zeng Q."/>
            <person name="Koehrsen M."/>
            <person name="Alvarado L."/>
            <person name="Berlin A.M."/>
            <person name="Bochicchio J."/>
            <person name="Borenstein D."/>
            <person name="Chapman S.B."/>
            <person name="Chen Z."/>
            <person name="Engels R."/>
            <person name="Freedman E."/>
            <person name="Gellesch M."/>
            <person name="Goldberg J."/>
            <person name="Griggs A."/>
            <person name="Gujja S."/>
            <person name="Heilman E.R."/>
            <person name="Heiman D.I."/>
            <person name="Hepburn T.A."/>
            <person name="Howarth C."/>
            <person name="Jen D."/>
            <person name="Larson L."/>
            <person name="Lewis B."/>
            <person name="Mehta T."/>
            <person name="Park D."/>
            <person name="Pearson M."/>
            <person name="Richards J."/>
            <person name="Roberts A."/>
            <person name="Saif S."/>
            <person name="Shea T.D."/>
            <person name="Shenoy N."/>
            <person name="Sisk P."/>
            <person name="Stolte C."/>
            <person name="Sykes S.N."/>
            <person name="Thomson T."/>
            <person name="Walk T."/>
            <person name="White J."/>
            <person name="Yandava C."/>
            <person name="Straight P."/>
            <person name="Clardy J."/>
            <person name="Hung D."/>
            <person name="Kolter R."/>
            <person name="Mekalanos J."/>
            <person name="Walker S."/>
            <person name="Walsh C.T."/>
            <person name="Wieland-Brown L.C."/>
            <person name="Haas B."/>
            <person name="Nusbaum C."/>
            <person name="Birren B."/>
        </authorList>
    </citation>
    <scope>NUCLEOTIDE SEQUENCE [LARGE SCALE GENOMIC DNA]</scope>
    <source>
        <strain evidence="2">ATCC 25486 / DSM 40338 / CBS 914.69 / JCM 4507 / NBRC 13074 / NRRL 2958 / 5647</strain>
    </source>
</reference>
<keyword evidence="2" id="KW-1185">Reference proteome</keyword>
<gene>
    <name evidence="1" type="ORF">SSDG_06174</name>
</gene>
<protein>
    <submittedName>
        <fullName evidence="1">Predicted protein</fullName>
    </submittedName>
</protein>
<proteinExistence type="predicted"/>
<dbReference type="Proteomes" id="UP000002805">
    <property type="component" value="Chromosome"/>
</dbReference>
<dbReference type="HOGENOM" id="CLU_1609871_0_0_11"/>
<sequence>MVSASRASLSAASAPARSRFAASCRSASRESSESSASTSALSCSYSSCAATARSCASSRAAASRSDLGLGGRGRKQGRVDLAAQPGQSFTAVGDGARHVLEPAFLDGELALQFGAVLDGVLEGPFRRLESGLQLRLLLTDTGGLALHVLRITAAPLLKQAAPSRS</sequence>